<evidence type="ECO:0000313" key="2">
    <source>
        <dbReference type="Proteomes" id="UP000179807"/>
    </source>
</evidence>
<dbReference type="GeneID" id="94845011"/>
<dbReference type="AlphaFoldDB" id="A0A1J4JG38"/>
<name>A0A1J4JG38_9EUKA</name>
<organism evidence="1 2">
    <name type="scientific">Tritrichomonas foetus</name>
    <dbReference type="NCBI Taxonomy" id="1144522"/>
    <lineage>
        <taxon>Eukaryota</taxon>
        <taxon>Metamonada</taxon>
        <taxon>Parabasalia</taxon>
        <taxon>Tritrichomonadida</taxon>
        <taxon>Tritrichomonadidae</taxon>
        <taxon>Tritrichomonas</taxon>
    </lineage>
</organism>
<dbReference type="VEuPathDB" id="TrichDB:TRFO_35524"/>
<gene>
    <name evidence="1" type="ORF">TRFO_35524</name>
</gene>
<comment type="caution">
    <text evidence="1">The sequence shown here is derived from an EMBL/GenBank/DDBJ whole genome shotgun (WGS) entry which is preliminary data.</text>
</comment>
<dbReference type="RefSeq" id="XP_068351243.1">
    <property type="nucleotide sequence ID" value="XM_068510307.1"/>
</dbReference>
<accession>A0A1J4JG38</accession>
<sequence>MIPPDEQDIRKEIDSFNMRKIYEFKYKLNNEYIDFLQRKGYVHDTAYSQINDVFQNRRDGLDKWKKNFINQAQMTFQGDFDLINFQEEAANEEITERGKSLLRFKAKLIEDIFPEEAEYFRSLGWKSPIDPTEKPLYPYRPKATGTANYIKEPLFKEYDEKQCQEEETPSIVSVLNEMTDGSEAIYNVPGDVAFYGNIVSFDEDKIKFKIRDTDEELVIPLSVFVDSNYHFDQVPDIQ</sequence>
<keyword evidence="2" id="KW-1185">Reference proteome</keyword>
<reference evidence="1" key="1">
    <citation type="submission" date="2016-10" db="EMBL/GenBank/DDBJ databases">
        <authorList>
            <person name="Benchimol M."/>
            <person name="Almeida L.G."/>
            <person name="Vasconcelos A.T."/>
            <person name="Perreira-Neves A."/>
            <person name="Rosa I.A."/>
            <person name="Tasca T."/>
            <person name="Bogo M.R."/>
            <person name="de Souza W."/>
        </authorList>
    </citation>
    <scope>NUCLEOTIDE SEQUENCE [LARGE SCALE GENOMIC DNA]</scope>
    <source>
        <strain evidence="1">K</strain>
    </source>
</reference>
<dbReference type="Proteomes" id="UP000179807">
    <property type="component" value="Unassembled WGS sequence"/>
</dbReference>
<evidence type="ECO:0000313" key="1">
    <source>
        <dbReference type="EMBL" id="OHS98106.1"/>
    </source>
</evidence>
<dbReference type="EMBL" id="MLAK01001074">
    <property type="protein sequence ID" value="OHS98106.1"/>
    <property type="molecule type" value="Genomic_DNA"/>
</dbReference>
<protein>
    <submittedName>
        <fullName evidence="1">Uncharacterized protein</fullName>
    </submittedName>
</protein>
<proteinExistence type="predicted"/>